<keyword evidence="2" id="KW-0344">Guanine-nucleotide releasing factor</keyword>
<feature type="domain" description="PH" evidence="4">
    <location>
        <begin position="543"/>
        <end position="678"/>
    </location>
</feature>
<dbReference type="InterPro" id="IPR000219">
    <property type="entry name" value="DH_dom"/>
</dbReference>
<dbReference type="CDD" id="cd00160">
    <property type="entry name" value="RhoGEF"/>
    <property type="match status" value="1"/>
</dbReference>
<sequence length="1061" mass="114312">MDEHRVELPGRTSSRALSSRATRAGTASVGVNGVPIDEMPAPSVGAQPTPAYVRASGSRDGFLGGTAKLSVSRSTPVRSRSPVSPASATATAAAPPAAAPAAAPYPAPAVSPAPAPVAAAPAAEAVFDAAAAQGDDGALLSAIARRLAHAAGPHGPTMTGRELLETLKEALDTADAKLAQAVGAALLAQNYIVSGSLDPRAAAAVAAGGVDAADMVFRIRPLSLTTPIGVFVPLTRCYAPRCSDDGPPCYSPACPRRIEAVKRDARNVARSLTKLYGGTGAAARQNTEEIDIAAQPAPPAASWHDSVAPHILEATPPDERKRQEVIFELINGERDYVKDLESVMRIFMSPISTEDIVPEGRRIEFINGVFLNIAELLRTNKALLLNLVSQQRNLVVSDGIGEAFLGQALSFEAYIDYGAKQPLAKALLDEEIAVNAKLSDYLDACRSYPELRKLPLTSFLAAPTTRFARYPLLLKEIIKRTPDDNPDKAKMAEAMQMIQTTLTKLNYETGRAENMLRLTNLSRLLLQPEYGNDALRLSDEGRQIIREGKLTLVRRPNADLEVNVFLFDHMLVIAKEKDGSFKCVRRAVPLELLVFGDASASSVVGAAVAVVGAATVVSGAAFFALDNPARARARPADINKPQSFTLSFAGREPGQMTFIATSYADLVSWVDAIEKQRNVRRQVTAQLYTRLLWRGPLDPVAHESVPSSTTVFDDRLLVASSSGVYSTRFLPPNEQPILSRMTAPQTGPDGAPAPQPPINLGPASVFHKVIDIKRVSKIDVQRESQSLLVLGDKTLYTYAIDVFEAESPHSAKGRKVATPVNFFKQGKLMEQPLVCTVHSQPLNSSIKVWRPTPVDPSHASRGRFRGIFGGGASDALRLYKELYVPSESRCVDFLNSMLCVGSTKGFEMIQLSTLKTQGLLDERDELLQFMASREIQTPISVFRVPDGTFLLCFQEFSFFIDKFGKRAKGKWIVNWHGTPTDYAMLGNFLIAFDPAFIEIRSITTGALVQIITIGQICGEAPMAALAGPGPKLRVLNTRPDLLHLAAGPSLGVQLVPRPLRY</sequence>
<evidence type="ECO:0000256" key="3">
    <source>
        <dbReference type="SAM" id="MobiDB-lite"/>
    </source>
</evidence>
<feature type="region of interest" description="Disordered" evidence="3">
    <location>
        <begin position="1"/>
        <end position="89"/>
    </location>
</feature>
<dbReference type="Gene3D" id="2.30.29.30">
    <property type="entry name" value="Pleckstrin-homology domain (PH domain)/Phosphotyrosine-binding domain (PTB)"/>
    <property type="match status" value="1"/>
</dbReference>
<feature type="domain" description="CNH" evidence="6">
    <location>
        <begin position="702"/>
        <end position="1026"/>
    </location>
</feature>
<accession>A0ABR4NF90</accession>
<dbReference type="InterPro" id="IPR052233">
    <property type="entry name" value="Rho-type_GEFs"/>
</dbReference>
<dbReference type="SMART" id="SM00325">
    <property type="entry name" value="RhoGEF"/>
    <property type="match status" value="1"/>
</dbReference>
<dbReference type="SMART" id="SM00036">
    <property type="entry name" value="CNH"/>
    <property type="match status" value="1"/>
</dbReference>
<dbReference type="SUPFAM" id="SSF48065">
    <property type="entry name" value="DBL homology domain (DH-domain)"/>
    <property type="match status" value="1"/>
</dbReference>
<dbReference type="InterPro" id="IPR041675">
    <property type="entry name" value="PH_5"/>
</dbReference>
<dbReference type="PANTHER" id="PTHR46572:SF2">
    <property type="entry name" value="RHO1 GDP-GTP EXCHANGE PROTEIN 1-RELATED"/>
    <property type="match status" value="1"/>
</dbReference>
<dbReference type="Gene3D" id="1.20.900.10">
    <property type="entry name" value="Dbl homology (DH) domain"/>
    <property type="match status" value="1"/>
</dbReference>
<evidence type="ECO:0000259" key="5">
    <source>
        <dbReference type="PROSITE" id="PS50010"/>
    </source>
</evidence>
<dbReference type="InterPro" id="IPR011993">
    <property type="entry name" value="PH-like_dom_sf"/>
</dbReference>
<organism evidence="7 8">
    <name type="scientific">Polyrhizophydium stewartii</name>
    <dbReference type="NCBI Taxonomy" id="2732419"/>
    <lineage>
        <taxon>Eukaryota</taxon>
        <taxon>Fungi</taxon>
        <taxon>Fungi incertae sedis</taxon>
        <taxon>Chytridiomycota</taxon>
        <taxon>Chytridiomycota incertae sedis</taxon>
        <taxon>Chytridiomycetes</taxon>
        <taxon>Rhizophydiales</taxon>
        <taxon>Rhizophydiales incertae sedis</taxon>
        <taxon>Polyrhizophydium</taxon>
    </lineage>
</organism>
<dbReference type="InterPro" id="IPR001180">
    <property type="entry name" value="CNH_dom"/>
</dbReference>
<dbReference type="InterPro" id="IPR001849">
    <property type="entry name" value="PH_domain"/>
</dbReference>
<dbReference type="PROSITE" id="PS50219">
    <property type="entry name" value="CNH"/>
    <property type="match status" value="1"/>
</dbReference>
<dbReference type="Pfam" id="PF15405">
    <property type="entry name" value="PH_5"/>
    <property type="match status" value="1"/>
</dbReference>
<dbReference type="PANTHER" id="PTHR46572">
    <property type="entry name" value="RHO1 GDP-GTP EXCHANGE PROTEIN 1-RELATED"/>
    <property type="match status" value="1"/>
</dbReference>
<evidence type="ECO:0000313" key="7">
    <source>
        <dbReference type="EMBL" id="KAL2918190.1"/>
    </source>
</evidence>
<comment type="caution">
    <text evidence="7">The sequence shown here is derived from an EMBL/GenBank/DDBJ whole genome shotgun (WGS) entry which is preliminary data.</text>
</comment>
<evidence type="ECO:0000259" key="6">
    <source>
        <dbReference type="PROSITE" id="PS50219"/>
    </source>
</evidence>
<dbReference type="Pfam" id="PF00621">
    <property type="entry name" value="RhoGEF"/>
    <property type="match status" value="1"/>
</dbReference>
<gene>
    <name evidence="7" type="primary">ROM2_1</name>
    <name evidence="7" type="ORF">HK105_202117</name>
</gene>
<proteinExistence type="predicted"/>
<reference evidence="7 8" key="1">
    <citation type="submission" date="2023-09" db="EMBL/GenBank/DDBJ databases">
        <title>Pangenome analysis of Batrachochytrium dendrobatidis and related Chytrids.</title>
        <authorList>
            <person name="Yacoub M.N."/>
            <person name="Stajich J.E."/>
            <person name="James T.Y."/>
        </authorList>
    </citation>
    <scope>NUCLEOTIDE SEQUENCE [LARGE SCALE GENOMIC DNA]</scope>
    <source>
        <strain evidence="7 8">JEL0888</strain>
    </source>
</reference>
<keyword evidence="1" id="KW-0597">Phosphoprotein</keyword>
<dbReference type="Proteomes" id="UP001527925">
    <property type="component" value="Unassembled WGS sequence"/>
</dbReference>
<dbReference type="EMBL" id="JADGIZ020000007">
    <property type="protein sequence ID" value="KAL2918190.1"/>
    <property type="molecule type" value="Genomic_DNA"/>
</dbReference>
<evidence type="ECO:0000256" key="2">
    <source>
        <dbReference type="ARBA" id="ARBA00022658"/>
    </source>
</evidence>
<protein>
    <submittedName>
        <fullName evidence="7">RHO1 GDP-GTP exchange protein 2</fullName>
    </submittedName>
</protein>
<evidence type="ECO:0000259" key="4">
    <source>
        <dbReference type="PROSITE" id="PS50003"/>
    </source>
</evidence>
<feature type="domain" description="DH" evidence="5">
    <location>
        <begin position="321"/>
        <end position="508"/>
    </location>
</feature>
<dbReference type="SUPFAM" id="SSF50729">
    <property type="entry name" value="PH domain-like"/>
    <property type="match status" value="1"/>
</dbReference>
<dbReference type="PROSITE" id="PS50010">
    <property type="entry name" value="DH_2"/>
    <property type="match status" value="1"/>
</dbReference>
<feature type="compositionally biased region" description="Low complexity" evidence="3">
    <location>
        <begin position="10"/>
        <end position="28"/>
    </location>
</feature>
<keyword evidence="8" id="KW-1185">Reference proteome</keyword>
<dbReference type="InterPro" id="IPR035899">
    <property type="entry name" value="DBL_dom_sf"/>
</dbReference>
<evidence type="ECO:0000256" key="1">
    <source>
        <dbReference type="ARBA" id="ARBA00022553"/>
    </source>
</evidence>
<feature type="compositionally biased region" description="Low complexity" evidence="3">
    <location>
        <begin position="70"/>
        <end position="89"/>
    </location>
</feature>
<evidence type="ECO:0000313" key="8">
    <source>
        <dbReference type="Proteomes" id="UP001527925"/>
    </source>
</evidence>
<dbReference type="PROSITE" id="PS50003">
    <property type="entry name" value="PH_DOMAIN"/>
    <property type="match status" value="1"/>
</dbReference>
<dbReference type="Pfam" id="PF00780">
    <property type="entry name" value="CNH"/>
    <property type="match status" value="1"/>
</dbReference>
<name>A0ABR4NF90_9FUNG</name>